<keyword evidence="3" id="KW-0249">Electron transport</keyword>
<evidence type="ECO:0000256" key="6">
    <source>
        <dbReference type="ARBA" id="ARBA00023014"/>
    </source>
</evidence>
<sequence length="1194" mass="129115">MADAPFPDTGTPATRPTYLSGIQALVKLLMLQRARDAAAGLNTAGFVSGYRGSPLGSLDQAIWKAGKELAEHRIHFEPGVNEDLAATAVWGSQQVNLFPGAKHDGVFAMWYGKGPGADRSVDVFKHANAAGTARRGGVLAVVGDDHGAKSSTLPHQSDHIFAASMIPVLNPAGVQELLDLGLHGWAMSRFSGCWVGMRVLTDIVETSAGVVVDPYRIETRLPSDFEMPPGGLSIRWPDPPLEQEYRLQHWKVYAAMAYARANRLNRVVMDSPRARFGIIASGKSFLDVLQALDALGIEAALAAEIGLRVYKVGMTWPLDGEGVRHFAEGLEEILVVEEKRQVIEYQLKEQLYNWREDVRPKVTGKYDEKGEWELPGGDWQLPAAGELTPALIARVIARRIERFHTSDRIRERLDFLAAKEATLARPHPTMPRAPHYCSGCPHNTSTRVPEGSRALAGIGCHYMALWLNPDQTRTFSQMGGEGVPWVGQAPFTETRHVFANLGDGTYSHSGLLAIRQAVVAKVPITYKILFNDAVAMTGGQPVEGRLTVPQIVWQVRAEGVEQIVVVSDDPTRHAGSALPAGVPVRHRRDLDAVQRKLRDDAGVSVIVYDQTCAAEKRRRRKRGLMPDPARRVVINDRVCEGCGDCSAKSNCMSVVPVETAFGRKRAIDQSSCNKDYSCLEGFCPSFVTVEGGMPRKGKALASDGPAEADGGAFASLPDPAVPPLEKPYGILVAGVGGTGVVTIGALLGTAAALEGKGITVLDMAGLAQKGGPVWSHVRVAPRQDLLHASRITAGEADLLLGCDIIVAAADDSLSKLHAGATRAVVNSDFSVTSDFVRTFAAQARTGDVATVRDPQFPLGAMEEQIADATGPGRAEFVAGTRLATALLGDSIAANLFLVGYAYQKGLLPLSAASLLKAIEVNGAAVEMNQGAFLWGRRAALDLAAVERAAAPPEALAAPRRLDEGLDATLARNVAELTAYQDARYARRHADLVRQVREAEAARAPGCTGLAEAVAKGHYKLLAAKDEYEVARLYTEAGFLERLGQSFTGDYRLVFHLAPPLWARPDPATGEPRKRAFGPWMLQAFRVLARLRRLRGTVLDPFRFGEDRKLDRRLLAEYERLVGELLASLHRRNHAIAVELAALPEQIRGYGHIRRRHAEHAKRQEATLLDAFKGGDGHPEEGGEQVPKAPVLVGK</sequence>
<feature type="region of interest" description="Disordered" evidence="7">
    <location>
        <begin position="1171"/>
        <end position="1194"/>
    </location>
</feature>
<dbReference type="InterPro" id="IPR009014">
    <property type="entry name" value="Transketo_C/PFOR_II"/>
</dbReference>
<dbReference type="Proteomes" id="UP000460715">
    <property type="component" value="Unassembled WGS sequence"/>
</dbReference>
<evidence type="ECO:0000259" key="8">
    <source>
        <dbReference type="Pfam" id="PF01558"/>
    </source>
</evidence>
<evidence type="ECO:0000256" key="4">
    <source>
        <dbReference type="ARBA" id="ARBA00023002"/>
    </source>
</evidence>
<dbReference type="InterPro" id="IPR002880">
    <property type="entry name" value="Pyrv_Fd/Flavodoxin_OxRdtase_N"/>
</dbReference>
<evidence type="ECO:0000256" key="2">
    <source>
        <dbReference type="ARBA" id="ARBA00022485"/>
    </source>
</evidence>
<feature type="domain" description="Pyruvate/ketoisovalerate oxidoreductase catalytic" evidence="8">
    <location>
        <begin position="736"/>
        <end position="935"/>
    </location>
</feature>
<keyword evidence="2" id="KW-0004">4Fe-4S</keyword>
<dbReference type="SUPFAM" id="SSF53323">
    <property type="entry name" value="Pyruvate-ferredoxin oxidoreductase, PFOR, domain III"/>
    <property type="match status" value="1"/>
</dbReference>
<dbReference type="Pfam" id="PF01558">
    <property type="entry name" value="POR"/>
    <property type="match status" value="1"/>
</dbReference>
<dbReference type="Pfam" id="PF02775">
    <property type="entry name" value="TPP_enzyme_C"/>
    <property type="match status" value="1"/>
</dbReference>
<dbReference type="AlphaFoldDB" id="A0A845BD08"/>
<dbReference type="OrthoDB" id="9803617at2"/>
<proteinExistence type="predicted"/>
<keyword evidence="2" id="KW-0479">Metal-binding</keyword>
<dbReference type="CDD" id="cd02008">
    <property type="entry name" value="TPP_IOR_alpha"/>
    <property type="match status" value="1"/>
</dbReference>
<feature type="domain" description="Thiamine pyrophosphate enzyme TPP-binding" evidence="9">
    <location>
        <begin position="457"/>
        <end position="606"/>
    </location>
</feature>
<keyword evidence="11" id="KW-0670">Pyruvate</keyword>
<keyword evidence="4" id="KW-0560">Oxidoreductase</keyword>
<keyword evidence="1" id="KW-0813">Transport</keyword>
<comment type="caution">
    <text evidence="11">The sequence shown here is derived from an EMBL/GenBank/DDBJ whole genome shotgun (WGS) entry which is preliminary data.</text>
</comment>
<name>A0A845BD08_9PROT</name>
<gene>
    <name evidence="11" type="ORF">E0493_15640</name>
</gene>
<dbReference type="InterPro" id="IPR002869">
    <property type="entry name" value="Pyrv_flavodox_OxRed_cen"/>
</dbReference>
<dbReference type="RefSeq" id="WP_160938188.1">
    <property type="nucleotide sequence ID" value="NZ_SNVJ01000014.1"/>
</dbReference>
<dbReference type="GO" id="GO:0044281">
    <property type="term" value="P:small molecule metabolic process"/>
    <property type="evidence" value="ECO:0007669"/>
    <property type="project" value="UniProtKB-ARBA"/>
</dbReference>
<dbReference type="SUPFAM" id="SSF52518">
    <property type="entry name" value="Thiamin diphosphate-binding fold (THDP-binding)"/>
    <property type="match status" value="2"/>
</dbReference>
<dbReference type="Pfam" id="PF20169">
    <property type="entry name" value="DUF6537"/>
    <property type="match status" value="1"/>
</dbReference>
<dbReference type="PANTHER" id="PTHR48084:SF3">
    <property type="entry name" value="SUBUNIT OF PYRUVATE:FLAVODOXIN OXIDOREDUCTASE"/>
    <property type="match status" value="1"/>
</dbReference>
<protein>
    <submittedName>
        <fullName evidence="11">Indolepyruvate ferredoxin oxidoreductase family protein</fullName>
    </submittedName>
</protein>
<evidence type="ECO:0000256" key="3">
    <source>
        <dbReference type="ARBA" id="ARBA00022982"/>
    </source>
</evidence>
<feature type="domain" description="DUF6537" evidence="10">
    <location>
        <begin position="966"/>
        <end position="1163"/>
    </location>
</feature>
<dbReference type="GO" id="GO:0051539">
    <property type="term" value="F:4 iron, 4 sulfur cluster binding"/>
    <property type="evidence" value="ECO:0007669"/>
    <property type="project" value="UniProtKB-KW"/>
</dbReference>
<dbReference type="InterPro" id="IPR019752">
    <property type="entry name" value="Pyrv/ketoisovalerate_OxRed_cat"/>
</dbReference>
<dbReference type="InterPro" id="IPR011766">
    <property type="entry name" value="TPP_enzyme_TPP-bd"/>
</dbReference>
<keyword evidence="12" id="KW-1185">Reference proteome</keyword>
<evidence type="ECO:0000256" key="7">
    <source>
        <dbReference type="SAM" id="MobiDB-lite"/>
    </source>
</evidence>
<dbReference type="NCBIfam" id="NF009589">
    <property type="entry name" value="PRK13030.1"/>
    <property type="match status" value="1"/>
</dbReference>
<dbReference type="Gene3D" id="3.40.50.970">
    <property type="match status" value="1"/>
</dbReference>
<evidence type="ECO:0000313" key="12">
    <source>
        <dbReference type="Proteomes" id="UP000460715"/>
    </source>
</evidence>
<reference evidence="11 12" key="1">
    <citation type="submission" date="2019-03" db="EMBL/GenBank/DDBJ databases">
        <title>Roseomonas sp. a novel Roseomonas species isolated from Sea whip Gorgonian.</title>
        <authorList>
            <person name="Li F."/>
            <person name="Pan X."/>
            <person name="Huang S."/>
            <person name="Li Z."/>
            <person name="Meng B."/>
        </authorList>
    </citation>
    <scope>NUCLEOTIDE SEQUENCE [LARGE SCALE GENOMIC DNA]</scope>
    <source>
        <strain evidence="11 12">M0104</strain>
    </source>
</reference>
<evidence type="ECO:0000256" key="5">
    <source>
        <dbReference type="ARBA" id="ARBA00023004"/>
    </source>
</evidence>
<dbReference type="SUPFAM" id="SSF52922">
    <property type="entry name" value="TK C-terminal domain-like"/>
    <property type="match status" value="1"/>
</dbReference>
<evidence type="ECO:0000259" key="9">
    <source>
        <dbReference type="Pfam" id="PF02775"/>
    </source>
</evidence>
<dbReference type="InterPro" id="IPR046667">
    <property type="entry name" value="DUF6537"/>
</dbReference>
<accession>A0A845BD08</accession>
<dbReference type="InterPro" id="IPR029061">
    <property type="entry name" value="THDP-binding"/>
</dbReference>
<keyword evidence="5" id="KW-0408">Iron</keyword>
<dbReference type="GO" id="GO:0045333">
    <property type="term" value="P:cellular respiration"/>
    <property type="evidence" value="ECO:0007669"/>
    <property type="project" value="UniProtKB-ARBA"/>
</dbReference>
<dbReference type="EMBL" id="SNVJ01000014">
    <property type="protein sequence ID" value="MXP64785.1"/>
    <property type="molecule type" value="Genomic_DNA"/>
</dbReference>
<evidence type="ECO:0000313" key="11">
    <source>
        <dbReference type="EMBL" id="MXP64785.1"/>
    </source>
</evidence>
<dbReference type="Gene3D" id="3.40.920.10">
    <property type="entry name" value="Pyruvate-ferredoxin oxidoreductase, PFOR, domain III"/>
    <property type="match status" value="1"/>
</dbReference>
<keyword evidence="6" id="KW-0411">Iron-sulfur</keyword>
<dbReference type="GO" id="GO:0030976">
    <property type="term" value="F:thiamine pyrophosphate binding"/>
    <property type="evidence" value="ECO:0007669"/>
    <property type="project" value="InterPro"/>
</dbReference>
<dbReference type="NCBIfam" id="NF009588">
    <property type="entry name" value="PRK13029.1"/>
    <property type="match status" value="1"/>
</dbReference>
<evidence type="ECO:0000256" key="1">
    <source>
        <dbReference type="ARBA" id="ARBA00022448"/>
    </source>
</evidence>
<dbReference type="InterPro" id="IPR051457">
    <property type="entry name" value="2-oxoacid:Fd_oxidoreductase"/>
</dbReference>
<dbReference type="PANTHER" id="PTHR48084">
    <property type="entry name" value="2-OXOGLUTARATE OXIDOREDUCTASE SUBUNIT KORB-RELATED"/>
    <property type="match status" value="1"/>
</dbReference>
<dbReference type="GO" id="GO:0016625">
    <property type="term" value="F:oxidoreductase activity, acting on the aldehyde or oxo group of donors, iron-sulfur protein as acceptor"/>
    <property type="evidence" value="ECO:0007669"/>
    <property type="project" value="UniProtKB-ARBA"/>
</dbReference>
<evidence type="ECO:0000259" key="10">
    <source>
        <dbReference type="Pfam" id="PF20169"/>
    </source>
</evidence>
<dbReference type="CDD" id="cd07034">
    <property type="entry name" value="TPP_PYR_PFOR_IOR-alpha_like"/>
    <property type="match status" value="1"/>
</dbReference>
<organism evidence="11 12">
    <name type="scientific">Teichococcus coralli</name>
    <dbReference type="NCBI Taxonomy" id="2545983"/>
    <lineage>
        <taxon>Bacteria</taxon>
        <taxon>Pseudomonadati</taxon>
        <taxon>Pseudomonadota</taxon>
        <taxon>Alphaproteobacteria</taxon>
        <taxon>Acetobacterales</taxon>
        <taxon>Roseomonadaceae</taxon>
        <taxon>Roseomonas</taxon>
    </lineage>
</organism>